<sequence>IPHLAVASNINPRDFPRKLVVVSGRLESVAVSGVRSGRDWRKGRANHLF</sequence>
<evidence type="ECO:0000313" key="2">
    <source>
        <dbReference type="Proteomes" id="UP000015105"/>
    </source>
</evidence>
<dbReference type="Proteomes" id="UP000015105">
    <property type="component" value="Chromosome 2D"/>
</dbReference>
<reference evidence="2" key="1">
    <citation type="journal article" date="2014" name="Science">
        <title>Ancient hybridizations among the ancestral genomes of bread wheat.</title>
        <authorList>
            <consortium name="International Wheat Genome Sequencing Consortium,"/>
            <person name="Marcussen T."/>
            <person name="Sandve S.R."/>
            <person name="Heier L."/>
            <person name="Spannagl M."/>
            <person name="Pfeifer M."/>
            <person name="Jakobsen K.S."/>
            <person name="Wulff B.B."/>
            <person name="Steuernagel B."/>
            <person name="Mayer K.F."/>
            <person name="Olsen O.A."/>
        </authorList>
    </citation>
    <scope>NUCLEOTIDE SEQUENCE [LARGE SCALE GENOMIC DNA]</scope>
    <source>
        <strain evidence="2">cv. AL8/78</strain>
    </source>
</reference>
<accession>A0A453C6R2</accession>
<reference evidence="1" key="4">
    <citation type="submission" date="2019-03" db="UniProtKB">
        <authorList>
            <consortium name="EnsemblPlants"/>
        </authorList>
    </citation>
    <scope>IDENTIFICATION</scope>
</reference>
<name>A0A453C6R2_AEGTS</name>
<dbReference type="AlphaFoldDB" id="A0A453C6R2"/>
<evidence type="ECO:0000313" key="1">
    <source>
        <dbReference type="EnsemblPlants" id="AET2Gv20752700.1"/>
    </source>
</evidence>
<dbReference type="EnsemblPlants" id="AET2Gv20752700.1">
    <property type="protein sequence ID" value="AET2Gv20752700.1"/>
    <property type="gene ID" value="AET2Gv20752700"/>
</dbReference>
<reference evidence="2" key="2">
    <citation type="journal article" date="2017" name="Nat. Plants">
        <title>The Aegilops tauschii genome reveals multiple impacts of transposons.</title>
        <authorList>
            <person name="Zhao G."/>
            <person name="Zou C."/>
            <person name="Li K."/>
            <person name="Wang K."/>
            <person name="Li T."/>
            <person name="Gao L."/>
            <person name="Zhang X."/>
            <person name="Wang H."/>
            <person name="Yang Z."/>
            <person name="Liu X."/>
            <person name="Jiang W."/>
            <person name="Mao L."/>
            <person name="Kong X."/>
            <person name="Jiao Y."/>
            <person name="Jia J."/>
        </authorList>
    </citation>
    <scope>NUCLEOTIDE SEQUENCE [LARGE SCALE GENOMIC DNA]</scope>
    <source>
        <strain evidence="2">cv. AL8/78</strain>
    </source>
</reference>
<proteinExistence type="predicted"/>
<reference evidence="1" key="5">
    <citation type="journal article" date="2021" name="G3 (Bethesda)">
        <title>Aegilops tauschii genome assembly Aet v5.0 features greater sequence contiguity and improved annotation.</title>
        <authorList>
            <person name="Wang L."/>
            <person name="Zhu T."/>
            <person name="Rodriguez J.C."/>
            <person name="Deal K.R."/>
            <person name="Dubcovsky J."/>
            <person name="McGuire P.E."/>
            <person name="Lux T."/>
            <person name="Spannagl M."/>
            <person name="Mayer K.F.X."/>
            <person name="Baldrich P."/>
            <person name="Meyers B.C."/>
            <person name="Huo N."/>
            <person name="Gu Y.Q."/>
            <person name="Zhou H."/>
            <person name="Devos K.M."/>
            <person name="Bennetzen J.L."/>
            <person name="Unver T."/>
            <person name="Budak H."/>
            <person name="Gulick P.J."/>
            <person name="Galiba G."/>
            <person name="Kalapos B."/>
            <person name="Nelson D.R."/>
            <person name="Li P."/>
            <person name="You F.M."/>
            <person name="Luo M.C."/>
            <person name="Dvorak J."/>
        </authorList>
    </citation>
    <scope>NUCLEOTIDE SEQUENCE [LARGE SCALE GENOMIC DNA]</scope>
    <source>
        <strain evidence="1">cv. AL8/78</strain>
    </source>
</reference>
<dbReference type="Gramene" id="AET2Gv20752700.1">
    <property type="protein sequence ID" value="AET2Gv20752700.1"/>
    <property type="gene ID" value="AET2Gv20752700"/>
</dbReference>
<organism evidence="1 2">
    <name type="scientific">Aegilops tauschii subsp. strangulata</name>
    <name type="common">Goatgrass</name>
    <dbReference type="NCBI Taxonomy" id="200361"/>
    <lineage>
        <taxon>Eukaryota</taxon>
        <taxon>Viridiplantae</taxon>
        <taxon>Streptophyta</taxon>
        <taxon>Embryophyta</taxon>
        <taxon>Tracheophyta</taxon>
        <taxon>Spermatophyta</taxon>
        <taxon>Magnoliopsida</taxon>
        <taxon>Liliopsida</taxon>
        <taxon>Poales</taxon>
        <taxon>Poaceae</taxon>
        <taxon>BOP clade</taxon>
        <taxon>Pooideae</taxon>
        <taxon>Triticodae</taxon>
        <taxon>Triticeae</taxon>
        <taxon>Triticinae</taxon>
        <taxon>Aegilops</taxon>
    </lineage>
</organism>
<keyword evidence="2" id="KW-1185">Reference proteome</keyword>
<reference evidence="1" key="3">
    <citation type="journal article" date="2017" name="Nature">
        <title>Genome sequence of the progenitor of the wheat D genome Aegilops tauschii.</title>
        <authorList>
            <person name="Luo M.C."/>
            <person name="Gu Y.Q."/>
            <person name="Puiu D."/>
            <person name="Wang H."/>
            <person name="Twardziok S.O."/>
            <person name="Deal K.R."/>
            <person name="Huo N."/>
            <person name="Zhu T."/>
            <person name="Wang L."/>
            <person name="Wang Y."/>
            <person name="McGuire P.E."/>
            <person name="Liu S."/>
            <person name="Long H."/>
            <person name="Ramasamy R.K."/>
            <person name="Rodriguez J.C."/>
            <person name="Van S.L."/>
            <person name="Yuan L."/>
            <person name="Wang Z."/>
            <person name="Xia Z."/>
            <person name="Xiao L."/>
            <person name="Anderson O.D."/>
            <person name="Ouyang S."/>
            <person name="Liang Y."/>
            <person name="Zimin A.V."/>
            <person name="Pertea G."/>
            <person name="Qi P."/>
            <person name="Bennetzen J.L."/>
            <person name="Dai X."/>
            <person name="Dawson M.W."/>
            <person name="Muller H.G."/>
            <person name="Kugler K."/>
            <person name="Rivarola-Duarte L."/>
            <person name="Spannagl M."/>
            <person name="Mayer K.F.X."/>
            <person name="Lu F.H."/>
            <person name="Bevan M.W."/>
            <person name="Leroy P."/>
            <person name="Li P."/>
            <person name="You F.M."/>
            <person name="Sun Q."/>
            <person name="Liu Z."/>
            <person name="Lyons E."/>
            <person name="Wicker T."/>
            <person name="Salzberg S.L."/>
            <person name="Devos K.M."/>
            <person name="Dvorak J."/>
        </authorList>
    </citation>
    <scope>NUCLEOTIDE SEQUENCE [LARGE SCALE GENOMIC DNA]</scope>
    <source>
        <strain evidence="1">cv. AL8/78</strain>
    </source>
</reference>
<protein>
    <submittedName>
        <fullName evidence="1">Uncharacterized protein</fullName>
    </submittedName>
</protein>